<organism evidence="3 4">
    <name type="scientific">Rhizophagus irregularis</name>
    <dbReference type="NCBI Taxonomy" id="588596"/>
    <lineage>
        <taxon>Eukaryota</taxon>
        <taxon>Fungi</taxon>
        <taxon>Fungi incertae sedis</taxon>
        <taxon>Mucoromycota</taxon>
        <taxon>Glomeromycotina</taxon>
        <taxon>Glomeromycetes</taxon>
        <taxon>Glomerales</taxon>
        <taxon>Glomeraceae</taxon>
        <taxon>Rhizophagus</taxon>
    </lineage>
</organism>
<feature type="compositionally biased region" description="Acidic residues" evidence="1">
    <location>
        <begin position="45"/>
        <end position="61"/>
    </location>
</feature>
<proteinExistence type="predicted"/>
<gene>
    <name evidence="3" type="ORF">RhiirA5_440948</name>
    <name evidence="2" type="ORF">RhiirA5_442817</name>
</gene>
<reference evidence="3 4" key="2">
    <citation type="submission" date="2017-09" db="EMBL/GenBank/DDBJ databases">
        <title>Extensive intraspecific genome diversity in a model arbuscular mycorrhizal fungus.</title>
        <authorList>
            <person name="Chen E.C."/>
            <person name="Morin E."/>
            <person name="Beaudet D."/>
            <person name="Noel J."/>
            <person name="Ndikumana S."/>
            <person name="Charron P."/>
            <person name="St-Onge C."/>
            <person name="Giorgi J."/>
            <person name="Grigoriev I.V."/>
            <person name="Roux C."/>
            <person name="Martin F.M."/>
            <person name="Corradi N."/>
        </authorList>
    </citation>
    <scope>NUCLEOTIDE SEQUENCE [LARGE SCALE GENOMIC DNA]</scope>
    <source>
        <strain evidence="3 4">A5</strain>
    </source>
</reference>
<dbReference type="Proteomes" id="UP000232722">
    <property type="component" value="Unassembled WGS sequence"/>
</dbReference>
<dbReference type="VEuPathDB" id="FungiDB:RhiirFUN_025416"/>
<dbReference type="VEuPathDB" id="FungiDB:FUN_012614"/>
<feature type="compositionally biased region" description="Basic and acidic residues" evidence="1">
    <location>
        <begin position="62"/>
        <end position="74"/>
    </location>
</feature>
<dbReference type="AlphaFoldDB" id="A0A2N0NG41"/>
<reference evidence="3 4" key="1">
    <citation type="submission" date="2016-04" db="EMBL/GenBank/DDBJ databases">
        <title>Genome analyses suggest a sexual origin of heterokaryosis in a supposedly ancient asexual fungus.</title>
        <authorList>
            <person name="Ropars J."/>
            <person name="Sedzielewska K."/>
            <person name="Noel J."/>
            <person name="Charron P."/>
            <person name="Farinelli L."/>
            <person name="Marton T."/>
            <person name="Kruger M."/>
            <person name="Pelin A."/>
            <person name="Brachmann A."/>
            <person name="Corradi N."/>
        </authorList>
    </citation>
    <scope>NUCLEOTIDE SEQUENCE [LARGE SCALE GENOMIC DNA]</scope>
    <source>
        <strain evidence="3 4">A5</strain>
    </source>
</reference>
<dbReference type="EMBL" id="LLXJ01009382">
    <property type="protein sequence ID" value="PKB92956.1"/>
    <property type="molecule type" value="Genomic_DNA"/>
</dbReference>
<feature type="compositionally biased region" description="Basic and acidic residues" evidence="1">
    <location>
        <begin position="11"/>
        <end position="20"/>
    </location>
</feature>
<feature type="region of interest" description="Disordered" evidence="1">
    <location>
        <begin position="1"/>
        <end position="86"/>
    </location>
</feature>
<evidence type="ECO:0000313" key="2">
    <source>
        <dbReference type="EMBL" id="PKB92956.1"/>
    </source>
</evidence>
<evidence type="ECO:0000313" key="3">
    <source>
        <dbReference type="EMBL" id="PKB93561.1"/>
    </source>
</evidence>
<dbReference type="EMBL" id="LLXJ01007755">
    <property type="protein sequence ID" value="PKB93561.1"/>
    <property type="molecule type" value="Genomic_DNA"/>
</dbReference>
<name>A0A2N0NG41_9GLOM</name>
<sequence>MRKTSNKKHSRGDDLIDNEQKPSYNKKVKSSDNGNDLYPKKGESSDDTITDDPSNETSNDVENDKDNGIDKDNNDDITDDSSNETY</sequence>
<dbReference type="VEuPathDB" id="FungiDB:RhiirA1_403358"/>
<evidence type="ECO:0000313" key="4">
    <source>
        <dbReference type="Proteomes" id="UP000232722"/>
    </source>
</evidence>
<protein>
    <submittedName>
        <fullName evidence="3">Uncharacterized protein</fullName>
    </submittedName>
</protein>
<comment type="caution">
    <text evidence="3">The sequence shown here is derived from an EMBL/GenBank/DDBJ whole genome shotgun (WGS) entry which is preliminary data.</text>
</comment>
<feature type="compositionally biased region" description="Basic residues" evidence="1">
    <location>
        <begin position="1"/>
        <end position="10"/>
    </location>
</feature>
<evidence type="ECO:0000256" key="1">
    <source>
        <dbReference type="SAM" id="MobiDB-lite"/>
    </source>
</evidence>
<feature type="compositionally biased region" description="Acidic residues" evidence="1">
    <location>
        <begin position="75"/>
        <end position="86"/>
    </location>
</feature>
<accession>A0A2N0NG41</accession>